<keyword evidence="1" id="KW-0732">Signal</keyword>
<evidence type="ECO:0000256" key="1">
    <source>
        <dbReference type="SAM" id="SignalP"/>
    </source>
</evidence>
<sequence length="191" mass="20314">MKNICIITLFILSSNLCLAQFNGANGDGFDAIISTHFLQGDGFSIYRGGAGDGHSNIQVSSNLNGSSNFFFSGGHGDGFENNIHSGNLNGEVLFVFHGGDSDGFDSQMRGAFLNSNGDCAEGILLQIDDYPIISGVYEARNELKSKGKVTSGSSVTFNASNSILLEPGFIAENNTLFYAILKECLTAPINY</sequence>
<name>A0A2Z4GAD1_9BACT</name>
<dbReference type="KEGG" id="als:DJ013_08260"/>
<dbReference type="Proteomes" id="UP000249873">
    <property type="component" value="Chromosome"/>
</dbReference>
<dbReference type="OrthoDB" id="9813840at2"/>
<proteinExistence type="predicted"/>
<evidence type="ECO:0000313" key="3">
    <source>
        <dbReference type="Proteomes" id="UP000249873"/>
    </source>
</evidence>
<dbReference type="RefSeq" id="WP_111371268.1">
    <property type="nucleotide sequence ID" value="NZ_CP029480.1"/>
</dbReference>
<keyword evidence="3" id="KW-1185">Reference proteome</keyword>
<protein>
    <submittedName>
        <fullName evidence="2">Uncharacterized protein</fullName>
    </submittedName>
</protein>
<evidence type="ECO:0000313" key="2">
    <source>
        <dbReference type="EMBL" id="AWV98166.1"/>
    </source>
</evidence>
<dbReference type="AlphaFoldDB" id="A0A2Z4GAD1"/>
<reference evidence="2 3" key="1">
    <citation type="submission" date="2018-05" db="EMBL/GenBank/DDBJ databases">
        <title>Complete genome sequence of Arcticibacterium luteifluviistationis SM1504T, a cytophagaceae bacterium isolated from Arctic surface seawater.</title>
        <authorList>
            <person name="Li Y."/>
            <person name="Qin Q.-L."/>
        </authorList>
    </citation>
    <scope>NUCLEOTIDE SEQUENCE [LARGE SCALE GENOMIC DNA]</scope>
    <source>
        <strain evidence="2 3">SM1504</strain>
    </source>
</reference>
<gene>
    <name evidence="2" type="ORF">DJ013_08260</name>
</gene>
<dbReference type="NCBIfam" id="NF045639">
    <property type="entry name" value="GCX_COOH"/>
    <property type="match status" value="1"/>
</dbReference>
<accession>A0A2Z4GAD1</accession>
<organism evidence="2 3">
    <name type="scientific">Arcticibacterium luteifluviistationis</name>
    <dbReference type="NCBI Taxonomy" id="1784714"/>
    <lineage>
        <taxon>Bacteria</taxon>
        <taxon>Pseudomonadati</taxon>
        <taxon>Bacteroidota</taxon>
        <taxon>Cytophagia</taxon>
        <taxon>Cytophagales</taxon>
        <taxon>Leadbetterellaceae</taxon>
        <taxon>Arcticibacterium</taxon>
    </lineage>
</organism>
<dbReference type="EMBL" id="CP029480">
    <property type="protein sequence ID" value="AWV98166.1"/>
    <property type="molecule type" value="Genomic_DNA"/>
</dbReference>
<feature type="signal peptide" evidence="1">
    <location>
        <begin position="1"/>
        <end position="19"/>
    </location>
</feature>
<feature type="chain" id="PRO_5016465331" evidence="1">
    <location>
        <begin position="20"/>
        <end position="191"/>
    </location>
</feature>
<dbReference type="InterPro" id="IPR055015">
    <property type="entry name" value="GCX_COOH"/>
</dbReference>